<reference evidence="10 11" key="1">
    <citation type="submission" date="2013-09" db="EMBL/GenBank/DDBJ databases">
        <title>High correlation between genotypes and phenotypes of environmental bacteria Comamonas testosteroni strains.</title>
        <authorList>
            <person name="Liu L."/>
            <person name="Zhu W."/>
            <person name="Xia X."/>
            <person name="Xu B."/>
            <person name="Luo M."/>
            <person name="Wang G."/>
        </authorList>
    </citation>
    <scope>NUCLEOTIDE SEQUENCE [LARGE SCALE GENOMIC DNA]</scope>
    <source>
        <strain evidence="10 11">JL40</strain>
    </source>
</reference>
<dbReference type="AlphaFoldDB" id="A0A096H0A3"/>
<proteinExistence type="inferred from homology"/>
<comment type="similarity">
    <text evidence="2 7">Belongs to the thioredoxin family. DsbC subfamily.</text>
</comment>
<accession>A0A096H0A3</accession>
<dbReference type="InterPro" id="IPR036249">
    <property type="entry name" value="Thioredoxin-like_sf"/>
</dbReference>
<sequence length="232" mass="25263">MRKSFLLAVLSGALSMANAAPLEITDARGANIEEMVKLPVKGLQAIQSKGQIMFVSDNGRFVFTGQVIDLWSKKELSTMKQMRDASETLNFKALGLDPKSLNAISIGTGKNEVVAFVDPYCAVCHKLMTESKSLLKDYTFRFIVVPALGDKSNVLSKQIFCAKDKNKTFEAFTTNAIQSLAQIPNCNTEGYDKTLIAAQILGVEGVPMVIAPNGRYAKGYPAKMAEWLAGNK</sequence>
<comment type="subcellular location">
    <subcellularLocation>
        <location evidence="1 7">Periplasm</location>
    </subcellularLocation>
</comment>
<dbReference type="Pfam" id="PF10411">
    <property type="entry name" value="DsbC_N"/>
    <property type="match status" value="1"/>
</dbReference>
<dbReference type="InterPro" id="IPR018950">
    <property type="entry name" value="DiS-bond_isomerase_DsbC/G_N"/>
</dbReference>
<dbReference type="RefSeq" id="WP_034367691.1">
    <property type="nucleotide sequence ID" value="NZ_CP129673.1"/>
</dbReference>
<dbReference type="Gene3D" id="3.10.450.70">
    <property type="entry name" value="Disulphide bond isomerase, DsbC/G, N-terminal"/>
    <property type="match status" value="1"/>
</dbReference>
<comment type="caution">
    <text evidence="10">The sequence shown here is derived from an EMBL/GenBank/DDBJ whole genome shotgun (WGS) entry which is preliminary data.</text>
</comment>
<organism evidence="10 11">
    <name type="scientific">Comamonas testosteroni</name>
    <name type="common">Pseudomonas testosteroni</name>
    <dbReference type="NCBI Taxonomy" id="285"/>
    <lineage>
        <taxon>Bacteria</taxon>
        <taxon>Pseudomonadati</taxon>
        <taxon>Pseudomonadota</taxon>
        <taxon>Betaproteobacteria</taxon>
        <taxon>Burkholderiales</taxon>
        <taxon>Comamonadaceae</taxon>
        <taxon>Comamonas</taxon>
    </lineage>
</organism>
<keyword evidence="3 7" id="KW-0732">Signal</keyword>
<dbReference type="CDD" id="cd03020">
    <property type="entry name" value="DsbA_DsbC_DsbG"/>
    <property type="match status" value="1"/>
</dbReference>
<dbReference type="Gene3D" id="3.40.30.10">
    <property type="entry name" value="Glutaredoxin"/>
    <property type="match status" value="1"/>
</dbReference>
<evidence type="ECO:0000256" key="3">
    <source>
        <dbReference type="ARBA" id="ARBA00022729"/>
    </source>
</evidence>
<name>A0A096H0A3_COMTE</name>
<dbReference type="PANTHER" id="PTHR35272:SF3">
    <property type="entry name" value="THIOL:DISULFIDE INTERCHANGE PROTEIN DSBC"/>
    <property type="match status" value="1"/>
</dbReference>
<evidence type="ECO:0000256" key="5">
    <source>
        <dbReference type="ARBA" id="ARBA00023157"/>
    </source>
</evidence>
<feature type="chain" id="PRO_5010006762" description="Thiol:disulfide interchange protein" evidence="7">
    <location>
        <begin position="20"/>
        <end position="232"/>
    </location>
</feature>
<dbReference type="PANTHER" id="PTHR35272">
    <property type="entry name" value="THIOL:DISULFIDE INTERCHANGE PROTEIN DSBC-RELATED"/>
    <property type="match status" value="1"/>
</dbReference>
<protein>
    <recommendedName>
        <fullName evidence="7">Thiol:disulfide interchange protein</fullName>
    </recommendedName>
</protein>
<evidence type="ECO:0000313" key="10">
    <source>
        <dbReference type="EMBL" id="KGH30875.1"/>
    </source>
</evidence>
<dbReference type="EMBL" id="AWOR01000037">
    <property type="protein sequence ID" value="KGH30875.1"/>
    <property type="molecule type" value="Genomic_DNA"/>
</dbReference>
<evidence type="ECO:0000256" key="4">
    <source>
        <dbReference type="ARBA" id="ARBA00022764"/>
    </source>
</evidence>
<feature type="signal peptide" evidence="7">
    <location>
        <begin position="1"/>
        <end position="19"/>
    </location>
</feature>
<dbReference type="SUPFAM" id="SSF54423">
    <property type="entry name" value="DsbC/DsbG N-terminal domain-like"/>
    <property type="match status" value="1"/>
</dbReference>
<dbReference type="InterPro" id="IPR051470">
    <property type="entry name" value="Thiol:disulfide_interchange"/>
</dbReference>
<feature type="domain" description="Thioredoxin-like fold" evidence="9">
    <location>
        <begin position="107"/>
        <end position="224"/>
    </location>
</feature>
<evidence type="ECO:0000256" key="6">
    <source>
        <dbReference type="ARBA" id="ARBA00023284"/>
    </source>
</evidence>
<evidence type="ECO:0000256" key="2">
    <source>
        <dbReference type="ARBA" id="ARBA00009813"/>
    </source>
</evidence>
<evidence type="ECO:0000259" key="9">
    <source>
        <dbReference type="Pfam" id="PF13098"/>
    </source>
</evidence>
<feature type="domain" description="Disulphide bond isomerase DsbC/G N-terminal" evidence="8">
    <location>
        <begin position="29"/>
        <end position="76"/>
    </location>
</feature>
<keyword evidence="6 7" id="KW-0676">Redox-active center</keyword>
<dbReference type="Pfam" id="PF13098">
    <property type="entry name" value="Thioredoxin_2"/>
    <property type="match status" value="1"/>
</dbReference>
<evidence type="ECO:0000256" key="1">
    <source>
        <dbReference type="ARBA" id="ARBA00004418"/>
    </source>
</evidence>
<dbReference type="GO" id="GO:0042597">
    <property type="term" value="C:periplasmic space"/>
    <property type="evidence" value="ECO:0007669"/>
    <property type="project" value="UniProtKB-SubCell"/>
</dbReference>
<dbReference type="Proteomes" id="UP000029553">
    <property type="component" value="Unassembled WGS sequence"/>
</dbReference>
<evidence type="ECO:0000256" key="7">
    <source>
        <dbReference type="RuleBase" id="RU364038"/>
    </source>
</evidence>
<keyword evidence="5" id="KW-1015">Disulfide bond</keyword>
<dbReference type="InterPro" id="IPR012336">
    <property type="entry name" value="Thioredoxin-like_fold"/>
</dbReference>
<keyword evidence="4 7" id="KW-0574">Periplasm</keyword>
<dbReference type="InterPro" id="IPR009094">
    <property type="entry name" value="DiS-bond_isomerase_DsbC/G_N_sf"/>
</dbReference>
<comment type="function">
    <text evidence="7">Required for disulfide bond formation in some periplasmic proteins. Acts by transferring its disulfide bond to other proteins and is reduced in the process.</text>
</comment>
<evidence type="ECO:0000313" key="11">
    <source>
        <dbReference type="Proteomes" id="UP000029553"/>
    </source>
</evidence>
<evidence type="ECO:0000259" key="8">
    <source>
        <dbReference type="Pfam" id="PF10411"/>
    </source>
</evidence>
<dbReference type="SUPFAM" id="SSF52833">
    <property type="entry name" value="Thioredoxin-like"/>
    <property type="match status" value="1"/>
</dbReference>
<dbReference type="InterPro" id="IPR033954">
    <property type="entry name" value="DiS-bond_Isoase_DsbC/G"/>
</dbReference>
<gene>
    <name evidence="10" type="ORF">P353_08415</name>
</gene>